<keyword evidence="3 7" id="KW-0689">Ribosomal protein</keyword>
<dbReference type="GO" id="GO:0003735">
    <property type="term" value="F:structural constituent of ribosome"/>
    <property type="evidence" value="ECO:0007669"/>
    <property type="project" value="InterPro"/>
</dbReference>
<dbReference type="RefSeq" id="WP_109092941.1">
    <property type="nucleotide sequence ID" value="NZ_CAMELQ010000020.1"/>
</dbReference>
<comment type="caution">
    <text evidence="8">The sequence shown here is derived from an EMBL/GenBank/DDBJ whole genome shotgun (WGS) entry which is preliminary data.</text>
</comment>
<keyword evidence="7" id="KW-0694">RNA-binding</keyword>
<comment type="similarity">
    <text evidence="2 7">Belongs to the universal ribosomal protein uL10 family.</text>
</comment>
<gene>
    <name evidence="7" type="primary">rplJ</name>
    <name evidence="8" type="ORF">DD236_03415</name>
</gene>
<dbReference type="InterPro" id="IPR043141">
    <property type="entry name" value="Ribosomal_uL10-like_sf"/>
</dbReference>
<evidence type="ECO:0000313" key="9">
    <source>
        <dbReference type="Proteomes" id="UP000245283"/>
    </source>
</evidence>
<evidence type="ECO:0000256" key="5">
    <source>
        <dbReference type="ARBA" id="ARBA00026025"/>
    </source>
</evidence>
<dbReference type="GO" id="GO:0006412">
    <property type="term" value="P:translation"/>
    <property type="evidence" value="ECO:0007669"/>
    <property type="project" value="UniProtKB-UniRule"/>
</dbReference>
<comment type="subunit">
    <text evidence="5 7">Part of the ribosomal stalk of the 50S ribosomal subunit. The N-terminus interacts with L11 and the large rRNA to form the base of the stalk. The C-terminus forms an elongated spine to which L12 dimers bind in a sequential fashion forming a multimeric L10(L12)X complex.</text>
</comment>
<evidence type="ECO:0000256" key="2">
    <source>
        <dbReference type="ARBA" id="ARBA00008889"/>
    </source>
</evidence>
<reference evidence="9" key="1">
    <citation type="submission" date="2018-05" db="EMBL/GenBank/DDBJ databases">
        <authorList>
            <person name="Li Y."/>
        </authorList>
    </citation>
    <scope>NUCLEOTIDE SEQUENCE [LARGE SCALE GENOMIC DNA]</scope>
    <source>
        <strain evidence="9">sk1b4</strain>
    </source>
</reference>
<evidence type="ECO:0000256" key="4">
    <source>
        <dbReference type="ARBA" id="ARBA00023274"/>
    </source>
</evidence>
<dbReference type="SUPFAM" id="SSF160369">
    <property type="entry name" value="Ribosomal protein L10-like"/>
    <property type="match status" value="1"/>
</dbReference>
<dbReference type="PROSITE" id="PS01109">
    <property type="entry name" value="RIBOSOMAL_L10"/>
    <property type="match status" value="1"/>
</dbReference>
<dbReference type="NCBIfam" id="NF000955">
    <property type="entry name" value="PRK00099.1-1"/>
    <property type="match status" value="1"/>
</dbReference>
<name>A0A2V1KCN3_9ACTO</name>
<keyword evidence="4 7" id="KW-0687">Ribonucleoprotein</keyword>
<dbReference type="Gene3D" id="3.30.70.1730">
    <property type="match status" value="1"/>
</dbReference>
<dbReference type="OrthoDB" id="3186107at2"/>
<dbReference type="EMBL" id="QETB01000001">
    <property type="protein sequence ID" value="PWF27441.1"/>
    <property type="molecule type" value="Genomic_DNA"/>
</dbReference>
<comment type="function">
    <text evidence="1 7">Forms part of the ribosomal stalk, playing a central role in the interaction of the ribosome with GTP-bound translation factors.</text>
</comment>
<protein>
    <recommendedName>
        <fullName evidence="6 7">Large ribosomal subunit protein uL10</fullName>
    </recommendedName>
</protein>
<evidence type="ECO:0000256" key="6">
    <source>
        <dbReference type="ARBA" id="ARBA00035202"/>
    </source>
</evidence>
<dbReference type="GO" id="GO:0015934">
    <property type="term" value="C:large ribosomal subunit"/>
    <property type="evidence" value="ECO:0007669"/>
    <property type="project" value="InterPro"/>
</dbReference>
<keyword evidence="7" id="KW-0699">rRNA-binding</keyword>
<evidence type="ECO:0000256" key="1">
    <source>
        <dbReference type="ARBA" id="ARBA00002633"/>
    </source>
</evidence>
<dbReference type="InterPro" id="IPR001790">
    <property type="entry name" value="Ribosomal_uL10"/>
</dbReference>
<proteinExistence type="inferred from homology"/>
<dbReference type="Proteomes" id="UP000245283">
    <property type="component" value="Unassembled WGS sequence"/>
</dbReference>
<sequence>MARTDKSAAIAELKESFENANAVLLTEYRGLTVAQLQSLRRAMGASAEYKVAKNTMARIAAKEAGIEGLDDLFAGPTAIAFVTGEVSEAAKAVRDFAKDNPALVIKGGAMEGNVLTPEGVLKLADLESREVLLAKAAGVLKAVMYQAAFVINAPASKAVRTVDALRAKQEEAAA</sequence>
<dbReference type="GO" id="GO:0070180">
    <property type="term" value="F:large ribosomal subunit rRNA binding"/>
    <property type="evidence" value="ECO:0007669"/>
    <property type="project" value="UniProtKB-UniRule"/>
</dbReference>
<dbReference type="Pfam" id="PF00466">
    <property type="entry name" value="Ribosomal_L10"/>
    <property type="match status" value="1"/>
</dbReference>
<organism evidence="8 9">
    <name type="scientific">Ancrocorticia populi</name>
    <dbReference type="NCBI Taxonomy" id="2175228"/>
    <lineage>
        <taxon>Bacteria</taxon>
        <taxon>Bacillati</taxon>
        <taxon>Actinomycetota</taxon>
        <taxon>Actinomycetes</taxon>
        <taxon>Actinomycetales</taxon>
        <taxon>Actinomycetaceae</taxon>
        <taxon>Ancrocorticia</taxon>
    </lineage>
</organism>
<accession>A0A2V1KCN3</accession>
<dbReference type="AlphaFoldDB" id="A0A2V1KCN3"/>
<dbReference type="PANTHER" id="PTHR11560">
    <property type="entry name" value="39S RIBOSOMAL PROTEIN L10, MITOCHONDRIAL"/>
    <property type="match status" value="1"/>
</dbReference>
<dbReference type="HAMAP" id="MF_00362">
    <property type="entry name" value="Ribosomal_uL10"/>
    <property type="match status" value="1"/>
</dbReference>
<dbReference type="InterPro" id="IPR022973">
    <property type="entry name" value="Ribosomal_uL10_bac"/>
</dbReference>
<evidence type="ECO:0000313" key="8">
    <source>
        <dbReference type="EMBL" id="PWF27441.1"/>
    </source>
</evidence>
<dbReference type="CDD" id="cd05797">
    <property type="entry name" value="Ribosomal_L10"/>
    <property type="match status" value="1"/>
</dbReference>
<dbReference type="InterPro" id="IPR047865">
    <property type="entry name" value="Ribosomal_uL10_bac_type"/>
</dbReference>
<evidence type="ECO:0000256" key="7">
    <source>
        <dbReference type="HAMAP-Rule" id="MF_00362"/>
    </source>
</evidence>
<dbReference type="InterPro" id="IPR002363">
    <property type="entry name" value="Ribosomal_uL10_CS_bac"/>
</dbReference>
<dbReference type="Gene3D" id="6.10.250.290">
    <property type="match status" value="1"/>
</dbReference>
<evidence type="ECO:0000256" key="3">
    <source>
        <dbReference type="ARBA" id="ARBA00022980"/>
    </source>
</evidence>
<keyword evidence="9" id="KW-1185">Reference proteome</keyword>